<proteinExistence type="predicted"/>
<sequence length="73" mass="7670">MRGASVTVGYDAHLAIGAGSFLNDGASVVCEERVEIGRDCAISWGARVLDTDVHQARAARRVRASQAGTGRAR</sequence>
<evidence type="ECO:0000313" key="1">
    <source>
        <dbReference type="EMBL" id="GMA86774.1"/>
    </source>
</evidence>
<comment type="caution">
    <text evidence="1">The sequence shown here is derived from an EMBL/GenBank/DDBJ whole genome shotgun (WGS) entry which is preliminary data.</text>
</comment>
<organism evidence="1 2">
    <name type="scientific">Angustibacter aerolatus</name>
    <dbReference type="NCBI Taxonomy" id="1162965"/>
    <lineage>
        <taxon>Bacteria</taxon>
        <taxon>Bacillati</taxon>
        <taxon>Actinomycetota</taxon>
        <taxon>Actinomycetes</taxon>
        <taxon>Kineosporiales</taxon>
        <taxon>Kineosporiaceae</taxon>
    </lineage>
</organism>
<name>A0ABQ6JG64_9ACTN</name>
<dbReference type="SUPFAM" id="SSF51161">
    <property type="entry name" value="Trimeric LpxA-like enzymes"/>
    <property type="match status" value="1"/>
</dbReference>
<accession>A0ABQ6JG64</accession>
<dbReference type="Proteomes" id="UP001157017">
    <property type="component" value="Unassembled WGS sequence"/>
</dbReference>
<dbReference type="Gene3D" id="2.160.10.10">
    <property type="entry name" value="Hexapeptide repeat proteins"/>
    <property type="match status" value="1"/>
</dbReference>
<protein>
    <submittedName>
        <fullName evidence="1">Uncharacterized protein</fullName>
    </submittedName>
</protein>
<reference evidence="2" key="1">
    <citation type="journal article" date="2019" name="Int. J. Syst. Evol. Microbiol.">
        <title>The Global Catalogue of Microorganisms (GCM) 10K type strain sequencing project: providing services to taxonomists for standard genome sequencing and annotation.</title>
        <authorList>
            <consortium name="The Broad Institute Genomics Platform"/>
            <consortium name="The Broad Institute Genome Sequencing Center for Infectious Disease"/>
            <person name="Wu L."/>
            <person name="Ma J."/>
        </authorList>
    </citation>
    <scope>NUCLEOTIDE SEQUENCE [LARGE SCALE GENOMIC DNA]</scope>
    <source>
        <strain evidence="2">NBRC 108730</strain>
    </source>
</reference>
<gene>
    <name evidence="1" type="ORF">GCM10025868_20240</name>
</gene>
<evidence type="ECO:0000313" key="2">
    <source>
        <dbReference type="Proteomes" id="UP001157017"/>
    </source>
</evidence>
<dbReference type="InterPro" id="IPR011004">
    <property type="entry name" value="Trimer_LpxA-like_sf"/>
</dbReference>
<dbReference type="EMBL" id="BSUZ01000001">
    <property type="protein sequence ID" value="GMA86774.1"/>
    <property type="molecule type" value="Genomic_DNA"/>
</dbReference>
<keyword evidence="2" id="KW-1185">Reference proteome</keyword>